<dbReference type="InterPro" id="IPR007130">
    <property type="entry name" value="DAGAT"/>
</dbReference>
<comment type="pathway">
    <text evidence="3">Lipid metabolism.</text>
</comment>
<comment type="catalytic activity">
    <reaction evidence="21">
        <text>a 1-acyl-sn-glycerol + an acyl-CoA = a 1,3-diacyl-sn-glycerol + CoA</text>
        <dbReference type="Rhea" id="RHEA:77559"/>
        <dbReference type="ChEBI" id="CHEBI:57287"/>
        <dbReference type="ChEBI" id="CHEBI:58342"/>
        <dbReference type="ChEBI" id="CHEBI:64683"/>
        <dbReference type="ChEBI" id="CHEBI:77272"/>
    </reaction>
    <physiologicalReaction direction="left-to-right" evidence="21">
        <dbReference type="Rhea" id="RHEA:77560"/>
    </physiologicalReaction>
</comment>
<comment type="pathway">
    <text evidence="2">Glycerolipid metabolism; triacylglycerol biosynthesis.</text>
</comment>
<dbReference type="EC" id="2.3.1.-" evidence="22"/>
<keyword evidence="6 22" id="KW-0808">Transferase</keyword>
<comment type="catalytic activity">
    <reaction evidence="20">
        <text>a 3-acyl-sn-glycerol + an acyl-CoA = a 1,3-diacyl-sn-glycerol + CoA</text>
        <dbReference type="Rhea" id="RHEA:77555"/>
        <dbReference type="ChEBI" id="CHEBI:57287"/>
        <dbReference type="ChEBI" id="CHEBI:58342"/>
        <dbReference type="ChEBI" id="CHEBI:64760"/>
        <dbReference type="ChEBI" id="CHEBI:77272"/>
    </reaction>
    <physiologicalReaction direction="left-to-right" evidence="20">
        <dbReference type="Rhea" id="RHEA:77556"/>
    </physiologicalReaction>
</comment>
<dbReference type="GO" id="GO:0006071">
    <property type="term" value="P:glycerol metabolic process"/>
    <property type="evidence" value="ECO:0007669"/>
    <property type="project" value="UniProtKB-KW"/>
</dbReference>
<keyword evidence="13" id="KW-0325">Glycoprotein</keyword>
<evidence type="ECO:0000313" key="23">
    <source>
        <dbReference type="Proteomes" id="UP000504632"/>
    </source>
</evidence>
<reference evidence="24" key="1">
    <citation type="submission" date="2025-08" db="UniProtKB">
        <authorList>
            <consortium name="RefSeq"/>
        </authorList>
    </citation>
    <scope>IDENTIFICATION</scope>
</reference>
<dbReference type="CDD" id="cd07987">
    <property type="entry name" value="LPLAT_MGAT-like"/>
    <property type="match status" value="1"/>
</dbReference>
<comment type="subcellular location">
    <subcellularLocation>
        <location evidence="1 22">Endoplasmic reticulum membrane</location>
        <topology evidence="1 22">Multi-pass membrane protein</topology>
    </subcellularLocation>
</comment>
<evidence type="ECO:0000256" key="20">
    <source>
        <dbReference type="ARBA" id="ARBA00047737"/>
    </source>
</evidence>
<evidence type="ECO:0000256" key="9">
    <source>
        <dbReference type="ARBA" id="ARBA00022824"/>
    </source>
</evidence>
<dbReference type="OrthoDB" id="264532at2759"/>
<evidence type="ECO:0000256" key="17">
    <source>
        <dbReference type="ARBA" id="ARBA00043685"/>
    </source>
</evidence>
<dbReference type="PANTHER" id="PTHR12317">
    <property type="entry name" value="DIACYLGLYCEROL O-ACYLTRANSFERASE"/>
    <property type="match status" value="1"/>
</dbReference>
<keyword evidence="23" id="KW-1185">Reference proteome</keyword>
<evidence type="ECO:0000256" key="12">
    <source>
        <dbReference type="ARBA" id="ARBA00023136"/>
    </source>
</evidence>
<evidence type="ECO:0000256" key="5">
    <source>
        <dbReference type="ARBA" id="ARBA00022516"/>
    </source>
</evidence>
<dbReference type="RefSeq" id="XP_030632679.1">
    <property type="nucleotide sequence ID" value="XM_030776819.1"/>
</dbReference>
<keyword evidence="9 22" id="KW-0256">Endoplasmic reticulum</keyword>
<name>A0A6J2VL57_CHACN</name>
<evidence type="ECO:0000256" key="18">
    <source>
        <dbReference type="ARBA" id="ARBA00043696"/>
    </source>
</evidence>
<evidence type="ECO:0000256" key="4">
    <source>
        <dbReference type="ARBA" id="ARBA00005420"/>
    </source>
</evidence>
<keyword evidence="14" id="KW-0012">Acyltransferase</keyword>
<keyword evidence="5" id="KW-0444">Lipid biosynthesis</keyword>
<keyword evidence="12 22" id="KW-0472">Membrane</keyword>
<dbReference type="GeneID" id="115814097"/>
<sequence length="363" mass="41738">MRFVRGAIRTRTCEVDSDFGDERRKAPVMVWIEFAPLSIPLRRRLQTAAVLQWVLCFFLLAQCCVAVYVVMVMRFWHAAALYALWLYLDWETAETGGRRSRWVRRWAVWKYFREYFPLHLVKTCDLDPAKNYLFAYHPHGVFATGAFGNFGNEYTGFQELFPGITPYLHVLSVWFQVPFLREYLMSAGLVSCSKKSITHVLSRERGGNVSIIVIGGAAESLEARPGSLTLEVLNRKGFVRIALKCGAYLVPVFSFGENDLFNQVKNPKGSLIRGIQEKMRKTLGFTAPLFHGRGVFQYSFGIMPYRKPVYTVVGEPIAVDYTMCPSSEDVDRLHSRYLQALSQLFEKHKTKYGIEEHQHLIFI</sequence>
<dbReference type="Pfam" id="PF03982">
    <property type="entry name" value="DAGAT"/>
    <property type="match status" value="1"/>
</dbReference>
<feature type="transmembrane region" description="Helical" evidence="22">
    <location>
        <begin position="50"/>
        <end position="69"/>
    </location>
</feature>
<comment type="similarity">
    <text evidence="4 22">Belongs to the diacylglycerol acyltransferase family.</text>
</comment>
<evidence type="ECO:0000256" key="3">
    <source>
        <dbReference type="ARBA" id="ARBA00005189"/>
    </source>
</evidence>
<protein>
    <recommendedName>
        <fullName evidence="22">Acyltransferase</fullName>
        <ecNumber evidence="22">2.3.1.-</ecNumber>
    </recommendedName>
</protein>
<comment type="catalytic activity">
    <reaction evidence="17">
        <text>a 1-acylglycerol + an acyl-CoA = a 1,3-diacylglycerol + CoA</text>
        <dbReference type="Rhea" id="RHEA:77571"/>
        <dbReference type="ChEBI" id="CHEBI:35759"/>
        <dbReference type="ChEBI" id="CHEBI:47777"/>
        <dbReference type="ChEBI" id="CHEBI:57287"/>
        <dbReference type="ChEBI" id="CHEBI:58342"/>
    </reaction>
    <physiologicalReaction direction="left-to-right" evidence="17">
        <dbReference type="Rhea" id="RHEA:77572"/>
    </physiologicalReaction>
</comment>
<dbReference type="Proteomes" id="UP000504632">
    <property type="component" value="Chromosome 6"/>
</dbReference>
<dbReference type="AlphaFoldDB" id="A0A6J2VL57"/>
<dbReference type="GO" id="GO:0019432">
    <property type="term" value="P:triglyceride biosynthetic process"/>
    <property type="evidence" value="ECO:0007669"/>
    <property type="project" value="TreeGrafter"/>
</dbReference>
<dbReference type="PANTHER" id="PTHR12317:SF26">
    <property type="entry name" value="2-ACYLGLYCEROL O-ACYLTRANSFERASE 1"/>
    <property type="match status" value="1"/>
</dbReference>
<evidence type="ECO:0000256" key="8">
    <source>
        <dbReference type="ARBA" id="ARBA00022798"/>
    </source>
</evidence>
<evidence type="ECO:0000256" key="14">
    <source>
        <dbReference type="ARBA" id="ARBA00023315"/>
    </source>
</evidence>
<dbReference type="GO" id="GO:0003846">
    <property type="term" value="F:2-acylglycerol O-acyltransferase activity"/>
    <property type="evidence" value="ECO:0007669"/>
    <property type="project" value="UniProtKB-EC"/>
</dbReference>
<evidence type="ECO:0000256" key="1">
    <source>
        <dbReference type="ARBA" id="ARBA00004477"/>
    </source>
</evidence>
<evidence type="ECO:0000256" key="22">
    <source>
        <dbReference type="RuleBase" id="RU367023"/>
    </source>
</evidence>
<evidence type="ECO:0000256" key="15">
    <source>
        <dbReference type="ARBA" id="ARBA00043656"/>
    </source>
</evidence>
<comment type="catalytic activity">
    <reaction evidence="16">
        <text>a 2-acylglycerol + an acyl-CoA = a 2,3-diacyl-sn-glycerol + CoA</text>
        <dbReference type="Rhea" id="RHEA:38467"/>
        <dbReference type="ChEBI" id="CHEBI:17389"/>
        <dbReference type="ChEBI" id="CHEBI:57287"/>
        <dbReference type="ChEBI" id="CHEBI:58342"/>
        <dbReference type="ChEBI" id="CHEBI:75524"/>
    </reaction>
    <physiologicalReaction direction="left-to-right" evidence="16">
        <dbReference type="Rhea" id="RHEA:38468"/>
    </physiologicalReaction>
</comment>
<keyword evidence="7 22" id="KW-0812">Transmembrane</keyword>
<comment type="catalytic activity">
    <reaction evidence="15">
        <text>a 2-acylglycerol + an acyl-CoA = a 1,2-diacyl-sn-glycerol + CoA</text>
        <dbReference type="Rhea" id="RHEA:32947"/>
        <dbReference type="ChEBI" id="CHEBI:17389"/>
        <dbReference type="ChEBI" id="CHEBI:17815"/>
        <dbReference type="ChEBI" id="CHEBI:57287"/>
        <dbReference type="ChEBI" id="CHEBI:58342"/>
    </reaction>
    <physiologicalReaction direction="left-to-right" evidence="15">
        <dbReference type="Rhea" id="RHEA:32948"/>
    </physiologicalReaction>
</comment>
<evidence type="ECO:0000256" key="13">
    <source>
        <dbReference type="ARBA" id="ARBA00023180"/>
    </source>
</evidence>
<comment type="catalytic activity">
    <reaction evidence="19">
        <text>a 2-acylglycerol + an acyl-CoA = a 1,2-diacylglycerol + CoA</text>
        <dbReference type="Rhea" id="RHEA:16741"/>
        <dbReference type="ChEBI" id="CHEBI:17389"/>
        <dbReference type="ChEBI" id="CHEBI:49172"/>
        <dbReference type="ChEBI" id="CHEBI:57287"/>
        <dbReference type="ChEBI" id="CHEBI:58342"/>
        <dbReference type="EC" id="2.3.1.22"/>
    </reaction>
    <physiologicalReaction direction="left-to-right" evidence="19">
        <dbReference type="Rhea" id="RHEA:16742"/>
    </physiologicalReaction>
</comment>
<evidence type="ECO:0000256" key="10">
    <source>
        <dbReference type="ARBA" id="ARBA00022989"/>
    </source>
</evidence>
<dbReference type="GO" id="GO:0004144">
    <property type="term" value="F:diacylglycerol O-acyltransferase activity"/>
    <property type="evidence" value="ECO:0007669"/>
    <property type="project" value="TreeGrafter"/>
</dbReference>
<evidence type="ECO:0000256" key="16">
    <source>
        <dbReference type="ARBA" id="ARBA00043663"/>
    </source>
</evidence>
<dbReference type="GO" id="GO:0005789">
    <property type="term" value="C:endoplasmic reticulum membrane"/>
    <property type="evidence" value="ECO:0007669"/>
    <property type="project" value="UniProtKB-SubCell"/>
</dbReference>
<dbReference type="InParanoid" id="A0A6J2VL57"/>
<evidence type="ECO:0000256" key="2">
    <source>
        <dbReference type="ARBA" id="ARBA00004771"/>
    </source>
</evidence>
<comment type="caution">
    <text evidence="22">Lacks conserved residue(s) required for the propagation of feature annotation.</text>
</comment>
<evidence type="ECO:0000256" key="19">
    <source>
        <dbReference type="ARBA" id="ARBA00043704"/>
    </source>
</evidence>
<proteinExistence type="inferred from homology"/>
<evidence type="ECO:0000256" key="6">
    <source>
        <dbReference type="ARBA" id="ARBA00022679"/>
    </source>
</evidence>
<evidence type="ECO:0000313" key="24">
    <source>
        <dbReference type="RefSeq" id="XP_030632679.1"/>
    </source>
</evidence>
<keyword evidence="11" id="KW-0443">Lipid metabolism</keyword>
<evidence type="ECO:0000256" key="11">
    <source>
        <dbReference type="ARBA" id="ARBA00023098"/>
    </source>
</evidence>
<evidence type="ECO:0000256" key="21">
    <source>
        <dbReference type="ARBA" id="ARBA00049073"/>
    </source>
</evidence>
<evidence type="ECO:0000256" key="7">
    <source>
        <dbReference type="ARBA" id="ARBA00022692"/>
    </source>
</evidence>
<keyword evidence="10 22" id="KW-1133">Transmembrane helix</keyword>
<accession>A0A6J2VL57</accession>
<organism evidence="23 24">
    <name type="scientific">Chanos chanos</name>
    <name type="common">Milkfish</name>
    <name type="synonym">Mugil chanos</name>
    <dbReference type="NCBI Taxonomy" id="29144"/>
    <lineage>
        <taxon>Eukaryota</taxon>
        <taxon>Metazoa</taxon>
        <taxon>Chordata</taxon>
        <taxon>Craniata</taxon>
        <taxon>Vertebrata</taxon>
        <taxon>Euteleostomi</taxon>
        <taxon>Actinopterygii</taxon>
        <taxon>Neopterygii</taxon>
        <taxon>Teleostei</taxon>
        <taxon>Ostariophysi</taxon>
        <taxon>Gonorynchiformes</taxon>
        <taxon>Chanidae</taxon>
        <taxon>Chanos</taxon>
    </lineage>
</organism>
<gene>
    <name evidence="24" type="primary">LOC115814097</name>
</gene>
<comment type="catalytic activity">
    <reaction evidence="18">
        <text>a 1-acylglycerol + an acyl-CoA = a 1,2-diacylglycerol + CoA</text>
        <dbReference type="Rhea" id="RHEA:39943"/>
        <dbReference type="ChEBI" id="CHEBI:35759"/>
        <dbReference type="ChEBI" id="CHEBI:49172"/>
        <dbReference type="ChEBI" id="CHEBI:57287"/>
        <dbReference type="ChEBI" id="CHEBI:58342"/>
    </reaction>
    <physiologicalReaction direction="left-to-right" evidence="18">
        <dbReference type="Rhea" id="RHEA:39944"/>
    </physiologicalReaction>
</comment>
<keyword evidence="8" id="KW-0319">Glycerol metabolism</keyword>